<dbReference type="GO" id="GO:0005524">
    <property type="term" value="F:ATP binding"/>
    <property type="evidence" value="ECO:0007669"/>
    <property type="project" value="UniProtKB-KW"/>
</dbReference>
<keyword evidence="3" id="KW-0067">ATP-binding</keyword>
<gene>
    <name evidence="5" type="ORF">SDC9_86919</name>
</gene>
<dbReference type="EMBL" id="VSSQ01008942">
    <property type="protein sequence ID" value="MPM40279.1"/>
    <property type="molecule type" value="Genomic_DNA"/>
</dbReference>
<dbReference type="Gene3D" id="3.40.50.300">
    <property type="entry name" value="P-loop containing nucleotide triphosphate hydrolases"/>
    <property type="match status" value="1"/>
</dbReference>
<dbReference type="SMART" id="SM00382">
    <property type="entry name" value="AAA"/>
    <property type="match status" value="1"/>
</dbReference>
<organism evidence="5">
    <name type="scientific">bioreactor metagenome</name>
    <dbReference type="NCBI Taxonomy" id="1076179"/>
    <lineage>
        <taxon>unclassified sequences</taxon>
        <taxon>metagenomes</taxon>
        <taxon>ecological metagenomes</taxon>
    </lineage>
</organism>
<dbReference type="CDD" id="cd00009">
    <property type="entry name" value="AAA"/>
    <property type="match status" value="1"/>
</dbReference>
<dbReference type="InterPro" id="IPR003593">
    <property type="entry name" value="AAA+_ATPase"/>
</dbReference>
<name>A0A644ZHI6_9ZZZZ</name>
<reference evidence="5" key="1">
    <citation type="submission" date="2019-08" db="EMBL/GenBank/DDBJ databases">
        <authorList>
            <person name="Kucharzyk K."/>
            <person name="Murdoch R.W."/>
            <person name="Higgins S."/>
            <person name="Loffler F."/>
        </authorList>
    </citation>
    <scope>NUCLEOTIDE SEQUENCE</scope>
</reference>
<evidence type="ECO:0000256" key="2">
    <source>
        <dbReference type="ARBA" id="ARBA00022741"/>
    </source>
</evidence>
<dbReference type="GO" id="GO:0006260">
    <property type="term" value="P:DNA replication"/>
    <property type="evidence" value="ECO:0007669"/>
    <property type="project" value="TreeGrafter"/>
</dbReference>
<protein>
    <submittedName>
        <fullName evidence="5">IS21 family transposase ISCth15</fullName>
    </submittedName>
</protein>
<dbReference type="Pfam" id="PF01695">
    <property type="entry name" value="IstB_IS21"/>
    <property type="match status" value="1"/>
</dbReference>
<evidence type="ECO:0000256" key="1">
    <source>
        <dbReference type="ARBA" id="ARBA00008059"/>
    </source>
</evidence>
<comment type="similarity">
    <text evidence="1">Belongs to the IS21/IS1162 putative ATP-binding protein family.</text>
</comment>
<dbReference type="NCBIfam" id="NF038214">
    <property type="entry name" value="IS21_help_AAA"/>
    <property type="match status" value="1"/>
</dbReference>
<proteinExistence type="inferred from homology"/>
<evidence type="ECO:0000313" key="5">
    <source>
        <dbReference type="EMBL" id="MPM40279.1"/>
    </source>
</evidence>
<dbReference type="PANTHER" id="PTHR30050:SF4">
    <property type="entry name" value="ATP-BINDING PROTEIN RV3427C IN INSERTION SEQUENCE-RELATED"/>
    <property type="match status" value="1"/>
</dbReference>
<sequence>MDEQIEQMMRTLKLGGLVKEWRSVEYTDNGQYVTDLLMVELREREANRINRMVKTAGFQVLKTLDDFEWKSDLELPVGLTREYMEDLQFLAPKENLVFMGAVGTGKTHLATALALKACQEGRRVRFFTAAALANILLEKNSRGTLNNFLGTLKKVELIVLDEIGFVPLHKDAAELLFQVVSDCYERKSLIITSNLEFSQWNTVFGDNRLTAALIDRLIHHSHICIFSGESYRLTQSMLRQKATKGAAR</sequence>
<feature type="domain" description="AAA+ ATPase" evidence="4">
    <location>
        <begin position="92"/>
        <end position="224"/>
    </location>
</feature>
<dbReference type="InterPro" id="IPR027417">
    <property type="entry name" value="P-loop_NTPase"/>
</dbReference>
<evidence type="ECO:0000256" key="3">
    <source>
        <dbReference type="ARBA" id="ARBA00022840"/>
    </source>
</evidence>
<dbReference type="SUPFAM" id="SSF52540">
    <property type="entry name" value="P-loop containing nucleoside triphosphate hydrolases"/>
    <property type="match status" value="1"/>
</dbReference>
<dbReference type="AlphaFoldDB" id="A0A644ZHI6"/>
<comment type="caution">
    <text evidence="5">The sequence shown here is derived from an EMBL/GenBank/DDBJ whole genome shotgun (WGS) entry which is preliminary data.</text>
</comment>
<dbReference type="InterPro" id="IPR047661">
    <property type="entry name" value="IstB"/>
</dbReference>
<accession>A0A644ZHI6</accession>
<keyword evidence="2" id="KW-0547">Nucleotide-binding</keyword>
<dbReference type="InterPro" id="IPR028350">
    <property type="entry name" value="DNAC/IstB-like"/>
</dbReference>
<dbReference type="PANTHER" id="PTHR30050">
    <property type="entry name" value="CHROMOSOMAL REPLICATION INITIATOR PROTEIN DNAA"/>
    <property type="match status" value="1"/>
</dbReference>
<dbReference type="InterPro" id="IPR002611">
    <property type="entry name" value="IstB_ATP-bd"/>
</dbReference>
<evidence type="ECO:0000259" key="4">
    <source>
        <dbReference type="SMART" id="SM00382"/>
    </source>
</evidence>
<dbReference type="PIRSF" id="PIRSF003073">
    <property type="entry name" value="DNAC_TnpB_IstB"/>
    <property type="match status" value="1"/>
</dbReference>